<keyword evidence="4 11" id="KW-0202">Cytokine</keyword>
<keyword evidence="7" id="KW-0358">Heparin-binding</keyword>
<keyword evidence="11" id="KW-1015">Disulfide bond</keyword>
<dbReference type="CDD" id="cd00273">
    <property type="entry name" value="Chemokine_CXC"/>
    <property type="match status" value="1"/>
</dbReference>
<dbReference type="InterPro" id="IPR001089">
    <property type="entry name" value="Chemokine_CXC"/>
</dbReference>
<comment type="similarity">
    <text evidence="2 11">Belongs to the intercrine alpha (chemokine CxC) family.</text>
</comment>
<evidence type="ECO:0000256" key="3">
    <source>
        <dbReference type="ARBA" id="ARBA00022500"/>
    </source>
</evidence>
<accession>A0ABM3X4U1</accession>
<protein>
    <recommendedName>
        <fullName evidence="8 11">Platelet factor 4</fullName>
        <shortName evidence="11">PF-4</shortName>
    </recommendedName>
    <alternativeName>
        <fullName evidence="9 11">C-X-C motif chemokine 4</fullName>
    </alternativeName>
</protein>
<proteinExistence type="inferred from homology"/>
<comment type="subcellular location">
    <subcellularLocation>
        <location evidence="1 11">Secreted</location>
    </subcellularLocation>
</comment>
<keyword evidence="3 11" id="KW-0145">Chemotaxis</keyword>
<evidence type="ECO:0000313" key="14">
    <source>
        <dbReference type="RefSeq" id="XP_060043839.1"/>
    </source>
</evidence>
<evidence type="ECO:0000256" key="11">
    <source>
        <dbReference type="RuleBase" id="RU364007"/>
    </source>
</evidence>
<dbReference type="PANTHER" id="PTHR12015:SF211">
    <property type="entry name" value="PLATELET FACTOR 4"/>
    <property type="match status" value="1"/>
</dbReference>
<evidence type="ECO:0000259" key="12">
    <source>
        <dbReference type="SMART" id="SM00199"/>
    </source>
</evidence>
<evidence type="ECO:0000256" key="10">
    <source>
        <dbReference type="ARBA" id="ARBA00046854"/>
    </source>
</evidence>
<dbReference type="PANTHER" id="PTHR12015">
    <property type="entry name" value="SMALL INDUCIBLE CYTOKINE A"/>
    <property type="match status" value="1"/>
</dbReference>
<keyword evidence="6" id="KW-0597">Phosphoprotein</keyword>
<evidence type="ECO:0000256" key="5">
    <source>
        <dbReference type="ARBA" id="ARBA00022525"/>
    </source>
</evidence>
<dbReference type="InterPro" id="IPR036048">
    <property type="entry name" value="Interleukin_8-like_sf"/>
</dbReference>
<dbReference type="InterPro" id="IPR001811">
    <property type="entry name" value="Chemokine_IL8-like_dom"/>
</dbReference>
<sequence>MALRAGSSASCSQPISGLLLWGLLFLSASMAFSTGEDRASAPLPGDLEEGDGNPHCLCPETTSRVRFKRISSLEVIRASLYCPSPQLIATLKNGLKICVDPKATLYKKIIKKIFES</sequence>
<evidence type="ECO:0000256" key="4">
    <source>
        <dbReference type="ARBA" id="ARBA00022514"/>
    </source>
</evidence>
<dbReference type="SMART" id="SM00199">
    <property type="entry name" value="SCY"/>
    <property type="match status" value="1"/>
</dbReference>
<dbReference type="InterPro" id="IPR039809">
    <property type="entry name" value="Chemokine_b/g/d"/>
</dbReference>
<keyword evidence="11" id="KW-0732">Signal</keyword>
<dbReference type="PRINTS" id="PR00436">
    <property type="entry name" value="INTERLEUKIN8"/>
</dbReference>
<evidence type="ECO:0000256" key="7">
    <source>
        <dbReference type="ARBA" id="ARBA00022674"/>
    </source>
</evidence>
<feature type="domain" description="Chemokine interleukin-8-like" evidence="12">
    <location>
        <begin position="53"/>
        <end position="113"/>
    </location>
</feature>
<evidence type="ECO:0000256" key="8">
    <source>
        <dbReference type="ARBA" id="ARBA00040890"/>
    </source>
</evidence>
<feature type="chain" id="PRO_5045007026" description="Platelet factor 4" evidence="11">
    <location>
        <begin position="32"/>
        <end position="116"/>
    </location>
</feature>
<dbReference type="GeneID" id="103110670"/>
<reference evidence="14" key="1">
    <citation type="submission" date="2025-08" db="UniProtKB">
        <authorList>
            <consortium name="RefSeq"/>
        </authorList>
    </citation>
    <scope>IDENTIFICATION</scope>
</reference>
<keyword evidence="13" id="KW-1185">Reference proteome</keyword>
<dbReference type="Gene3D" id="2.40.50.40">
    <property type="match status" value="1"/>
</dbReference>
<evidence type="ECO:0000256" key="1">
    <source>
        <dbReference type="ARBA" id="ARBA00004613"/>
    </source>
</evidence>
<name>A0ABM3X4U1_ERIEU</name>
<gene>
    <name evidence="14" type="primary">LOC103110670</name>
</gene>
<feature type="signal peptide" evidence="11">
    <location>
        <begin position="1"/>
        <end position="31"/>
    </location>
</feature>
<evidence type="ECO:0000313" key="13">
    <source>
        <dbReference type="Proteomes" id="UP001652624"/>
    </source>
</evidence>
<dbReference type="Proteomes" id="UP001652624">
    <property type="component" value="Chromosome 3"/>
</dbReference>
<dbReference type="PRINTS" id="PR00437">
    <property type="entry name" value="SMALLCYTKCXC"/>
</dbReference>
<evidence type="ECO:0000256" key="2">
    <source>
        <dbReference type="ARBA" id="ARBA00010665"/>
    </source>
</evidence>
<organism evidence="13 14">
    <name type="scientific">Erinaceus europaeus</name>
    <name type="common">Western European hedgehog</name>
    <dbReference type="NCBI Taxonomy" id="9365"/>
    <lineage>
        <taxon>Eukaryota</taxon>
        <taxon>Metazoa</taxon>
        <taxon>Chordata</taxon>
        <taxon>Craniata</taxon>
        <taxon>Vertebrata</taxon>
        <taxon>Euteleostomi</taxon>
        <taxon>Mammalia</taxon>
        <taxon>Eutheria</taxon>
        <taxon>Laurasiatheria</taxon>
        <taxon>Eulipotyphla</taxon>
        <taxon>Erinaceidae</taxon>
        <taxon>Erinaceinae</taxon>
        <taxon>Erinaceus</taxon>
    </lineage>
</organism>
<dbReference type="SUPFAM" id="SSF54117">
    <property type="entry name" value="Interleukin 8-like chemokines"/>
    <property type="match status" value="1"/>
</dbReference>
<comment type="subunit">
    <text evidence="10 11">Homotetramer. Interacts with TNFAIP6 (via Link domain). Interacts with CCR1. Interacts with CXCR3. Interacts with THBD; this interaction enhances generation of activated protein C.</text>
</comment>
<evidence type="ECO:0000256" key="9">
    <source>
        <dbReference type="ARBA" id="ARBA00042425"/>
    </source>
</evidence>
<dbReference type="RefSeq" id="XP_060043839.1">
    <property type="nucleotide sequence ID" value="XM_060187856.1"/>
</dbReference>
<dbReference type="InterPro" id="IPR033899">
    <property type="entry name" value="CXC_Chemokine_domain"/>
</dbReference>
<keyword evidence="5 11" id="KW-0964">Secreted</keyword>
<dbReference type="Pfam" id="PF00048">
    <property type="entry name" value="IL8"/>
    <property type="match status" value="1"/>
</dbReference>
<evidence type="ECO:0000256" key="6">
    <source>
        <dbReference type="ARBA" id="ARBA00022553"/>
    </source>
</evidence>